<organism evidence="2 3">
    <name type="scientific">Anabarilius grahami</name>
    <name type="common">Kanglang fish</name>
    <name type="synonym">Barilius grahami</name>
    <dbReference type="NCBI Taxonomy" id="495550"/>
    <lineage>
        <taxon>Eukaryota</taxon>
        <taxon>Metazoa</taxon>
        <taxon>Chordata</taxon>
        <taxon>Craniata</taxon>
        <taxon>Vertebrata</taxon>
        <taxon>Euteleostomi</taxon>
        <taxon>Actinopterygii</taxon>
        <taxon>Neopterygii</taxon>
        <taxon>Teleostei</taxon>
        <taxon>Ostariophysi</taxon>
        <taxon>Cypriniformes</taxon>
        <taxon>Xenocyprididae</taxon>
        <taxon>Xenocypridinae</taxon>
        <taxon>Xenocypridinae incertae sedis</taxon>
        <taxon>Anabarilius</taxon>
    </lineage>
</organism>
<evidence type="ECO:0000256" key="1">
    <source>
        <dbReference type="SAM" id="MobiDB-lite"/>
    </source>
</evidence>
<gene>
    <name evidence="2" type="ORF">DPX16_17386</name>
</gene>
<proteinExistence type="predicted"/>
<name>A0A3N0XYU4_ANAGA</name>
<evidence type="ECO:0000313" key="2">
    <source>
        <dbReference type="EMBL" id="ROK35643.1"/>
    </source>
</evidence>
<evidence type="ECO:0000313" key="3">
    <source>
        <dbReference type="Proteomes" id="UP000281406"/>
    </source>
</evidence>
<feature type="region of interest" description="Disordered" evidence="1">
    <location>
        <begin position="34"/>
        <end position="60"/>
    </location>
</feature>
<reference evidence="2 3" key="1">
    <citation type="submission" date="2018-10" db="EMBL/GenBank/DDBJ databases">
        <title>Genome assembly for a Yunnan-Guizhou Plateau 3E fish, Anabarilius grahami (Regan), and its evolutionary and genetic applications.</title>
        <authorList>
            <person name="Jiang W."/>
        </authorList>
    </citation>
    <scope>NUCLEOTIDE SEQUENCE [LARGE SCALE GENOMIC DNA]</scope>
    <source>
        <strain evidence="2">AG-KIZ</strain>
        <tissue evidence="2">Muscle</tissue>
    </source>
</reference>
<keyword evidence="3" id="KW-1185">Reference proteome</keyword>
<accession>A0A3N0XYU4</accession>
<protein>
    <submittedName>
        <fullName evidence="2">Uncharacterized protein</fullName>
    </submittedName>
</protein>
<feature type="compositionally biased region" description="Polar residues" evidence="1">
    <location>
        <begin position="34"/>
        <end position="49"/>
    </location>
</feature>
<dbReference type="EMBL" id="RJVU01057109">
    <property type="protein sequence ID" value="ROK35643.1"/>
    <property type="molecule type" value="Genomic_DNA"/>
</dbReference>
<dbReference type="AlphaFoldDB" id="A0A3N0XYU4"/>
<sequence>PALCRQQLIDARREQRLSRIIHSECRATVRQITSRHNSGDQGNVSQHTVPHSLLRMGLRS</sequence>
<dbReference type="Proteomes" id="UP000281406">
    <property type="component" value="Unassembled WGS sequence"/>
</dbReference>
<feature type="non-terminal residue" evidence="2">
    <location>
        <position position="1"/>
    </location>
</feature>
<comment type="caution">
    <text evidence="2">The sequence shown here is derived from an EMBL/GenBank/DDBJ whole genome shotgun (WGS) entry which is preliminary data.</text>
</comment>